<dbReference type="Gene3D" id="2.130.10.10">
    <property type="entry name" value="YVTN repeat-like/Quinoprotein amine dehydrogenase"/>
    <property type="match status" value="1"/>
</dbReference>
<dbReference type="InterPro" id="IPR038081">
    <property type="entry name" value="CalX-like_sf"/>
</dbReference>
<dbReference type="SUPFAM" id="SSF51004">
    <property type="entry name" value="C-terminal (heme d1) domain of cytochrome cd1-nitrite reductase"/>
    <property type="match status" value="1"/>
</dbReference>
<accession>A0A3B7MN56</accession>
<evidence type="ECO:0000259" key="8">
    <source>
        <dbReference type="Pfam" id="PF22494"/>
    </source>
</evidence>
<dbReference type="Pfam" id="PF13205">
    <property type="entry name" value="Big_5"/>
    <property type="match status" value="1"/>
</dbReference>
<dbReference type="SUPFAM" id="SSF50974">
    <property type="entry name" value="Nitrous oxide reductase, N-terminal domain"/>
    <property type="match status" value="1"/>
</dbReference>
<reference evidence="9 10" key="1">
    <citation type="submission" date="2018-09" db="EMBL/GenBank/DDBJ databases">
        <title>Genome sequencing of strain 6GH32-13.</title>
        <authorList>
            <person name="Weon H.-Y."/>
            <person name="Heo J."/>
            <person name="Kwon S.-W."/>
        </authorList>
    </citation>
    <scope>NUCLEOTIDE SEQUENCE [LARGE SCALE GENOMIC DNA]</scope>
    <source>
        <strain evidence="9 10">5GH32-13</strain>
    </source>
</reference>
<dbReference type="SUPFAM" id="SSF141072">
    <property type="entry name" value="CalX-like"/>
    <property type="match status" value="1"/>
</dbReference>
<feature type="domain" description="Choice-of-anchor I" evidence="8">
    <location>
        <begin position="662"/>
        <end position="1139"/>
    </location>
</feature>
<evidence type="ECO:0000259" key="7">
    <source>
        <dbReference type="Pfam" id="PF13205"/>
    </source>
</evidence>
<proteinExistence type="predicted"/>
<dbReference type="Gene3D" id="2.60.40.1220">
    <property type="match status" value="1"/>
</dbReference>
<dbReference type="NCBIfam" id="NF038117">
    <property type="entry name" value="choice_anch_I"/>
    <property type="match status" value="1"/>
</dbReference>
<evidence type="ECO:0000256" key="5">
    <source>
        <dbReference type="SAM" id="SignalP"/>
    </source>
</evidence>
<keyword evidence="1 5" id="KW-0732">Signal</keyword>
<evidence type="ECO:0000313" key="9">
    <source>
        <dbReference type="EMBL" id="AXY74356.1"/>
    </source>
</evidence>
<evidence type="ECO:0000313" key="10">
    <source>
        <dbReference type="Proteomes" id="UP000263900"/>
    </source>
</evidence>
<name>A0A3B7MN56_9BACT</name>
<evidence type="ECO:0008006" key="11">
    <source>
        <dbReference type="Google" id="ProtNLM"/>
    </source>
</evidence>
<keyword evidence="3" id="KW-0106">Calcium</keyword>
<sequence length="1516" mass="160545">MRRSLLIITCFLLGVIGRVSAQSLVHYWNFNAFDTEANHVAPAYTAGGASLAYIAGGSSANDYQNGTGQNFNVQNLNARNGDASGNHLRINNPIGATLIFSLPTTGFQDVVLKYATRRSGSGAGTQEIAYTVDGTNYTLFTTVAPNNGDPTLQTFDFSAIPAADNNPHFKVRVTFLLGSGGEVGNNRFDNVTLEGSPAGADVLPPSVNFTPANGAIDLPVTAAPAITFNEDVRNIDNSSITSANAAQLVVFKLNNESGADVPFTASFAANTITLTPAAALANNQQYYVALKAGVVEDLSNNAVSAVQSVSFTTIVTQTIFSPGDLLFVGYQMNAVPNDDRIAFVTLVNILPGTRINFTDAKYTTNMPAQCAGGIVWTAPAGGVAARTVVTINNDAGTANIGTVTGSTFGLSANGDQVIVYTGTPAAPQFITALSSNAWLASNTSCSGSFSMLPAGLTDGANAINLSTAPGNTAGNTVNAYYTGTLTGTAAAVKALIANPANWSGTASGTPAQAWPNWNTPGNPGGSNTTITFNSAVLSVSEAAGTATVQIKLANPATASVDLVVKGAPFSTAGASDFTLSTQTLHFTADSNAAQTITIPINDDAANEQDEYFILSLENPTGLSITGNQFMTVYIRDNDRKAPVPTKQIELSYLGSYDPSGSSNASTEIVAYDSASKRLFVISALQNRLDIADFSDPAAIKPITSVDMTPYGGITSVAVRNGLVVAAAPNVVKQQNGSVVFFNTDGLFQKQVTVGALPDMVTFTPDGKTVMVANEGEPNDTYTMDPEGSISIIDISGGIGALTQNQVTTLDFTAFNAQTAALLAAGVRRGNPATTLSQNFEPEYITITPDSKKAWVILQEANAFAVVDIAAKKITDIWPLGKKDHSLPGNGFDASDRGTDIHIANWPVKGLYMPDGIANYTVNGTTYIVGANEGDDREYSAFNERIRVNAATYKLDPVAFPNAKELKDDNNLGRLRVNTSSGDTDGDGDFDEIHLIGGRSFAIWNTTTKSVAFDSKDDFEQYLAKTPASEPIFNTDHESNSRKSRSTSKGPEPEGLVLAAIEGKQYAFVSLERQGGVMVYDITNPADVKFVDYKNPRSVATYGGDNGPEGIIHISNTASPDGKHYILVANEISGTISIYRLNNTAVISRYYQDVDKDGYGRPEGSRLSDKPISGWVLLGGDCADFDATIYPGAPELANGRDDNCNGQVDEGLPTQRYYLDVDKDGFGRNEDSKLSAIPLAGYVLVNGDCADFDATIYPGAPELANGRDDNCNGQVDEGLPMKWYYLDVDKDGFGRNENAKLSAIPLAGYVLLNGDCADFDATIYPGAPELANGRDDNCNGQADEGLPMVRYYQDVDKDGYGREAGSRLSAIPLAGYVILGGDCNDFDATVYPGAAEVKNGRDDNCDGRVDEQLITITQGADGRASKLTDESANTTGVLNVVITPMPSDYEFTVYLKDGAPLEKVIIRVYDQVGRLVEVRNNLTIGSRIHLGGNYAKGYYILEAVQGKNKQQVKLIRL</sequence>
<dbReference type="InterPro" id="IPR014755">
    <property type="entry name" value="Cu-Rt/internalin_Ig-like"/>
</dbReference>
<keyword evidence="10" id="KW-1185">Reference proteome</keyword>
<dbReference type="EMBL" id="CP032157">
    <property type="protein sequence ID" value="AXY74356.1"/>
    <property type="molecule type" value="Genomic_DNA"/>
</dbReference>
<dbReference type="InterPro" id="IPR003644">
    <property type="entry name" value="Calx_beta"/>
</dbReference>
<dbReference type="Pfam" id="PF03160">
    <property type="entry name" value="Calx-beta"/>
    <property type="match status" value="1"/>
</dbReference>
<dbReference type="PANTHER" id="PTHR46928">
    <property type="entry name" value="MESENCHYME-SPECIFIC CELL SURFACE GLYCOPROTEIN"/>
    <property type="match status" value="1"/>
</dbReference>
<organism evidence="9 10">
    <name type="scientific">Paraflavitalea soli</name>
    <dbReference type="NCBI Taxonomy" id="2315862"/>
    <lineage>
        <taxon>Bacteria</taxon>
        <taxon>Pseudomonadati</taxon>
        <taxon>Bacteroidota</taxon>
        <taxon>Chitinophagia</taxon>
        <taxon>Chitinophagales</taxon>
        <taxon>Chitinophagaceae</taxon>
        <taxon>Paraflavitalea</taxon>
    </lineage>
</organism>
<evidence type="ECO:0000256" key="2">
    <source>
        <dbReference type="ARBA" id="ARBA00022737"/>
    </source>
</evidence>
<feature type="domain" description="Calx-beta" evidence="6">
    <location>
        <begin position="527"/>
        <end position="636"/>
    </location>
</feature>
<feature type="region of interest" description="Disordered" evidence="4">
    <location>
        <begin position="1026"/>
        <end position="1052"/>
    </location>
</feature>
<evidence type="ECO:0000256" key="4">
    <source>
        <dbReference type="SAM" id="MobiDB-lite"/>
    </source>
</evidence>
<feature type="domain" description="SbsA Ig-like" evidence="7">
    <location>
        <begin position="204"/>
        <end position="313"/>
    </location>
</feature>
<evidence type="ECO:0000256" key="3">
    <source>
        <dbReference type="ARBA" id="ARBA00022837"/>
    </source>
</evidence>
<dbReference type="InterPro" id="IPR055188">
    <property type="entry name" value="Choice_anch_I"/>
</dbReference>
<feature type="chain" id="PRO_5017818911" description="T9SS C-terminal target domain-containing protein" evidence="5">
    <location>
        <begin position="22"/>
        <end position="1516"/>
    </location>
</feature>
<gene>
    <name evidence="9" type="ORF">D3H65_10370</name>
</gene>
<feature type="signal peptide" evidence="5">
    <location>
        <begin position="1"/>
        <end position="21"/>
    </location>
</feature>
<evidence type="ECO:0000259" key="6">
    <source>
        <dbReference type="Pfam" id="PF03160"/>
    </source>
</evidence>
<evidence type="ECO:0000256" key="1">
    <source>
        <dbReference type="ARBA" id="ARBA00022729"/>
    </source>
</evidence>
<dbReference type="InterPro" id="IPR011045">
    <property type="entry name" value="N2O_reductase_N"/>
</dbReference>
<dbReference type="PANTHER" id="PTHR46928:SF1">
    <property type="entry name" value="MESENCHYME-SPECIFIC CELL SURFACE GLYCOPROTEIN"/>
    <property type="match status" value="1"/>
</dbReference>
<dbReference type="RefSeq" id="WP_119050243.1">
    <property type="nucleotide sequence ID" value="NZ_CP032157.1"/>
</dbReference>
<protein>
    <recommendedName>
        <fullName evidence="11">T9SS C-terminal target domain-containing protein</fullName>
    </recommendedName>
</protein>
<dbReference type="InterPro" id="IPR032812">
    <property type="entry name" value="SbsA_Ig"/>
</dbReference>
<dbReference type="Pfam" id="PF22494">
    <property type="entry name" value="choice_anch_I"/>
    <property type="match status" value="1"/>
</dbReference>
<dbReference type="GO" id="GO:0007154">
    <property type="term" value="P:cell communication"/>
    <property type="evidence" value="ECO:0007669"/>
    <property type="project" value="InterPro"/>
</dbReference>
<dbReference type="OrthoDB" id="9803927at2"/>
<dbReference type="Pfam" id="PF11617">
    <property type="entry name" value="Cu-binding_MopE"/>
    <property type="match status" value="4"/>
</dbReference>
<dbReference type="Gene3D" id="2.60.40.2030">
    <property type="match status" value="1"/>
</dbReference>
<keyword evidence="2" id="KW-0677">Repeat</keyword>
<dbReference type="InterPro" id="IPR015943">
    <property type="entry name" value="WD40/YVTN_repeat-like_dom_sf"/>
</dbReference>
<dbReference type="InterPro" id="IPR011048">
    <property type="entry name" value="Haem_d1_sf"/>
</dbReference>
<dbReference type="InterPro" id="IPR021655">
    <property type="entry name" value="Put_metal-bd"/>
</dbReference>
<dbReference type="InterPro" id="IPR052956">
    <property type="entry name" value="Mesenchyme-surface_protein"/>
</dbReference>
<dbReference type="Proteomes" id="UP000263900">
    <property type="component" value="Chromosome"/>
</dbReference>
<dbReference type="KEGG" id="pseg:D3H65_10370"/>
<dbReference type="GO" id="GO:0016020">
    <property type="term" value="C:membrane"/>
    <property type="evidence" value="ECO:0007669"/>
    <property type="project" value="InterPro"/>
</dbReference>